<dbReference type="SUPFAM" id="SSF51735">
    <property type="entry name" value="NAD(P)-binding Rossmann-fold domains"/>
    <property type="match status" value="1"/>
</dbReference>
<dbReference type="PRINTS" id="PR00080">
    <property type="entry name" value="SDRFAMILY"/>
</dbReference>
<dbReference type="EMBL" id="JAVDTR010000004">
    <property type="protein sequence ID" value="MDR6723568.1"/>
    <property type="molecule type" value="Genomic_DNA"/>
</dbReference>
<dbReference type="CDD" id="cd05233">
    <property type="entry name" value="SDR_c"/>
    <property type="match status" value="1"/>
</dbReference>
<dbReference type="Pfam" id="PF00106">
    <property type="entry name" value="adh_short"/>
    <property type="match status" value="1"/>
</dbReference>
<dbReference type="GO" id="GO:0004316">
    <property type="term" value="F:3-oxoacyl-[acyl-carrier-protein] reductase (NADPH) activity"/>
    <property type="evidence" value="ECO:0007669"/>
    <property type="project" value="UniProtKB-EC"/>
</dbReference>
<dbReference type="InterPro" id="IPR036291">
    <property type="entry name" value="NAD(P)-bd_dom_sf"/>
</dbReference>
<sequence>MENHHNSWTGQVVLITGGGTGIGRATSILLAERGAKVVVNYSRSREDAEATVQLIRDSGGQAMSIQANVASDLEVRRMVAAVAETYGPVTQLVNNASITHHIPLSDLESVTDDIWNELYDVNVKGMFYCARAVSDGMKQAGHGAIINLGSIAGSTGSGSSLPYAVSKAAVHGLTRSLAHALSPNIRVNAIVPGAVSTRWWAGNEERMNQLAGSILLQKITPSEDIAHMICAVLEQPSMTGQLITVDAGQTL</sequence>
<evidence type="ECO:0000256" key="1">
    <source>
        <dbReference type="ARBA" id="ARBA00006484"/>
    </source>
</evidence>
<dbReference type="RefSeq" id="WP_310138845.1">
    <property type="nucleotide sequence ID" value="NZ_JAVDTR010000004.1"/>
</dbReference>
<dbReference type="PANTHER" id="PTHR42760:SF40">
    <property type="entry name" value="3-OXOACYL-[ACYL-CARRIER-PROTEIN] REDUCTASE, CHLOROPLASTIC"/>
    <property type="match status" value="1"/>
</dbReference>
<accession>A0AAP5H2K0</accession>
<dbReference type="Gene3D" id="3.40.50.720">
    <property type="entry name" value="NAD(P)-binding Rossmann-like Domain"/>
    <property type="match status" value="1"/>
</dbReference>
<dbReference type="AlphaFoldDB" id="A0AAP5H2K0"/>
<dbReference type="SMART" id="SM00822">
    <property type="entry name" value="PKS_KR"/>
    <property type="match status" value="1"/>
</dbReference>
<dbReference type="PROSITE" id="PS00061">
    <property type="entry name" value="ADH_SHORT"/>
    <property type="match status" value="1"/>
</dbReference>
<organism evidence="5 6">
    <name type="scientific">Paenibacillus amylolyticus</name>
    <dbReference type="NCBI Taxonomy" id="1451"/>
    <lineage>
        <taxon>Bacteria</taxon>
        <taxon>Bacillati</taxon>
        <taxon>Bacillota</taxon>
        <taxon>Bacilli</taxon>
        <taxon>Bacillales</taxon>
        <taxon>Paenibacillaceae</taxon>
        <taxon>Paenibacillus</taxon>
    </lineage>
</organism>
<proteinExistence type="inferred from homology"/>
<name>A0AAP5H2K0_PAEAM</name>
<keyword evidence="2 5" id="KW-0560">Oxidoreductase</keyword>
<comment type="similarity">
    <text evidence="1 3">Belongs to the short-chain dehydrogenases/reductases (SDR) family.</text>
</comment>
<dbReference type="PRINTS" id="PR00081">
    <property type="entry name" value="GDHRDH"/>
</dbReference>
<evidence type="ECO:0000313" key="5">
    <source>
        <dbReference type="EMBL" id="MDR6723568.1"/>
    </source>
</evidence>
<reference evidence="5" key="1">
    <citation type="submission" date="2023-07" db="EMBL/GenBank/DDBJ databases">
        <title>Sorghum-associated microbial communities from plants grown in Nebraska, USA.</title>
        <authorList>
            <person name="Schachtman D."/>
        </authorList>
    </citation>
    <scope>NUCLEOTIDE SEQUENCE</scope>
    <source>
        <strain evidence="5">BE80</strain>
    </source>
</reference>
<protein>
    <submittedName>
        <fullName evidence="5">3-oxoacyl-[acyl-carrier protein] reductase</fullName>
        <ecNumber evidence="5">1.1.1.100</ecNumber>
    </submittedName>
</protein>
<evidence type="ECO:0000313" key="6">
    <source>
        <dbReference type="Proteomes" id="UP001254832"/>
    </source>
</evidence>
<dbReference type="InterPro" id="IPR002347">
    <property type="entry name" value="SDR_fam"/>
</dbReference>
<comment type="caution">
    <text evidence="5">The sequence shown here is derived from an EMBL/GenBank/DDBJ whole genome shotgun (WGS) entry which is preliminary data.</text>
</comment>
<dbReference type="PANTHER" id="PTHR42760">
    <property type="entry name" value="SHORT-CHAIN DEHYDROGENASES/REDUCTASES FAMILY MEMBER"/>
    <property type="match status" value="1"/>
</dbReference>
<dbReference type="GO" id="GO:0008206">
    <property type="term" value="P:bile acid metabolic process"/>
    <property type="evidence" value="ECO:0007669"/>
    <property type="project" value="UniProtKB-ARBA"/>
</dbReference>
<feature type="domain" description="Ketoreductase" evidence="4">
    <location>
        <begin position="11"/>
        <end position="203"/>
    </location>
</feature>
<gene>
    <name evidence="5" type="ORF">J2W91_002020</name>
</gene>
<evidence type="ECO:0000259" key="4">
    <source>
        <dbReference type="SMART" id="SM00822"/>
    </source>
</evidence>
<evidence type="ECO:0000256" key="3">
    <source>
        <dbReference type="RuleBase" id="RU000363"/>
    </source>
</evidence>
<dbReference type="FunFam" id="3.40.50.720:FF:000084">
    <property type="entry name" value="Short-chain dehydrogenase reductase"/>
    <property type="match status" value="1"/>
</dbReference>
<dbReference type="GO" id="GO:0030497">
    <property type="term" value="P:fatty acid elongation"/>
    <property type="evidence" value="ECO:0007669"/>
    <property type="project" value="TreeGrafter"/>
</dbReference>
<dbReference type="EC" id="1.1.1.100" evidence="5"/>
<dbReference type="Proteomes" id="UP001254832">
    <property type="component" value="Unassembled WGS sequence"/>
</dbReference>
<evidence type="ECO:0000256" key="2">
    <source>
        <dbReference type="ARBA" id="ARBA00023002"/>
    </source>
</evidence>
<dbReference type="InterPro" id="IPR020904">
    <property type="entry name" value="Sc_DH/Rdtase_CS"/>
</dbReference>
<dbReference type="InterPro" id="IPR057326">
    <property type="entry name" value="KR_dom"/>
</dbReference>